<dbReference type="EMBL" id="JAERRB010000015">
    <property type="protein sequence ID" value="MBL0745325.1"/>
    <property type="molecule type" value="Genomic_DNA"/>
</dbReference>
<organism evidence="1 2">
    <name type="scientific">Chryseolinea lacunae</name>
    <dbReference type="NCBI Taxonomy" id="2801331"/>
    <lineage>
        <taxon>Bacteria</taxon>
        <taxon>Pseudomonadati</taxon>
        <taxon>Bacteroidota</taxon>
        <taxon>Cytophagia</taxon>
        <taxon>Cytophagales</taxon>
        <taxon>Fulvivirgaceae</taxon>
        <taxon>Chryseolinea</taxon>
    </lineage>
</organism>
<gene>
    <name evidence="1" type="ORF">JI741_29105</name>
</gene>
<evidence type="ECO:0000313" key="2">
    <source>
        <dbReference type="Proteomes" id="UP000613030"/>
    </source>
</evidence>
<comment type="caution">
    <text evidence="1">The sequence shown here is derived from an EMBL/GenBank/DDBJ whole genome shotgun (WGS) entry which is preliminary data.</text>
</comment>
<dbReference type="PROSITE" id="PS51257">
    <property type="entry name" value="PROKAR_LIPOPROTEIN"/>
    <property type="match status" value="1"/>
</dbReference>
<proteinExistence type="predicted"/>
<name>A0ABS1L168_9BACT</name>
<dbReference type="SUPFAM" id="SSF50956">
    <property type="entry name" value="Thermostable phytase (3-phytase)"/>
    <property type="match status" value="1"/>
</dbReference>
<dbReference type="RefSeq" id="WP_202015694.1">
    <property type="nucleotide sequence ID" value="NZ_JAERRB010000015.1"/>
</dbReference>
<accession>A0ABS1L168</accession>
<dbReference type="Proteomes" id="UP000613030">
    <property type="component" value="Unassembled WGS sequence"/>
</dbReference>
<keyword evidence="2" id="KW-1185">Reference proteome</keyword>
<protein>
    <recommendedName>
        <fullName evidence="3">SdiA-regulated family protein</fullName>
    </recommendedName>
</protein>
<evidence type="ECO:0008006" key="3">
    <source>
        <dbReference type="Google" id="ProtNLM"/>
    </source>
</evidence>
<sequence length="287" mass="32227">MKTTNTTRRMTWGMICLTLLFVGCTPVPLYDGPPGYNFEAPEKLIMRESLLEISGITFHHGNADTVLAINDEDGKLFYFPIREKKAYSTRFFKGGDFEDVAVFKNQIYTLRSDGTVFSFADSIDRKKSEAKKWDAAFPEGEYESLFVQEPANKLITLCKKCESGKHQIQGYSLDLSDTTLTNLQPFGIDLDGLPSLEKKIKKAFQPSALAQSPITHEWFIISSVHKTLLVTDASWKPLASYALDPHYFNQPEGIAFDDAGHLYISNEGNEIQNGNIMKIAYTGQTAH</sequence>
<reference evidence="1 2" key="1">
    <citation type="submission" date="2021-01" db="EMBL/GenBank/DDBJ databases">
        <title>Chryseolinea sp. Jin1 Genome sequencing and assembly.</title>
        <authorList>
            <person name="Kim I."/>
        </authorList>
    </citation>
    <scope>NUCLEOTIDE SEQUENCE [LARGE SCALE GENOMIC DNA]</scope>
    <source>
        <strain evidence="1 2">Jin1</strain>
    </source>
</reference>
<evidence type="ECO:0000313" key="1">
    <source>
        <dbReference type="EMBL" id="MBL0745325.1"/>
    </source>
</evidence>